<dbReference type="InterPro" id="IPR020457">
    <property type="entry name" value="Znf_B-box_chordata"/>
</dbReference>
<evidence type="ECO:0000256" key="3">
    <source>
        <dbReference type="ARBA" id="ARBA00004906"/>
    </source>
</evidence>
<dbReference type="Gene3D" id="3.30.160.60">
    <property type="entry name" value="Classic Zinc Finger"/>
    <property type="match status" value="1"/>
</dbReference>
<evidence type="ECO:0000256" key="8">
    <source>
        <dbReference type="ARBA" id="ARBA00022723"/>
    </source>
</evidence>
<dbReference type="EMBL" id="BEZZ01011060">
    <property type="protein sequence ID" value="GCC39427.1"/>
    <property type="molecule type" value="Genomic_DNA"/>
</dbReference>
<evidence type="ECO:0000256" key="10">
    <source>
        <dbReference type="ARBA" id="ARBA00022786"/>
    </source>
</evidence>
<comment type="catalytic activity">
    <reaction evidence="1">
        <text>S-ubiquitinyl-[E2 ubiquitin-conjugating enzyme]-L-cysteine + [acceptor protein]-L-lysine = [E2 ubiquitin-conjugating enzyme]-L-cysteine + N(6)-ubiquitinyl-[acceptor protein]-L-lysine.</text>
        <dbReference type="EC" id="2.3.2.27"/>
    </reaction>
</comment>
<dbReference type="GO" id="GO:0005737">
    <property type="term" value="C:cytoplasm"/>
    <property type="evidence" value="ECO:0007669"/>
    <property type="project" value="UniProtKB-SubCell"/>
</dbReference>
<protein>
    <recommendedName>
        <fullName evidence="5">RING-type E3 ubiquitin transferase</fullName>
        <ecNumber evidence="5">2.3.2.27</ecNumber>
    </recommendedName>
</protein>
<accession>A0A401T9Z0</accession>
<dbReference type="CDD" id="cd16594">
    <property type="entry name" value="RING-HC_TRIM7-like_C-IV"/>
    <property type="match status" value="1"/>
</dbReference>
<comment type="subcellular location">
    <subcellularLocation>
        <location evidence="2">Cytoplasm</location>
    </subcellularLocation>
</comment>
<evidence type="ECO:0000313" key="18">
    <source>
        <dbReference type="Proteomes" id="UP000287033"/>
    </source>
</evidence>
<evidence type="ECO:0000256" key="12">
    <source>
        <dbReference type="ARBA" id="ARBA00023054"/>
    </source>
</evidence>
<keyword evidence="9 13" id="KW-0863">Zinc-finger</keyword>
<dbReference type="InterPro" id="IPR050143">
    <property type="entry name" value="TRIM/RBCC"/>
</dbReference>
<dbReference type="PRINTS" id="PR01406">
    <property type="entry name" value="BBOXZNFINGER"/>
</dbReference>
<dbReference type="CDD" id="cd19800">
    <property type="entry name" value="Bbox2_xNF7-like"/>
    <property type="match status" value="1"/>
</dbReference>
<dbReference type="GO" id="GO:0008270">
    <property type="term" value="F:zinc ion binding"/>
    <property type="evidence" value="ECO:0007669"/>
    <property type="project" value="UniProtKB-KW"/>
</dbReference>
<comment type="similarity">
    <text evidence="4">Belongs to the TRIM/RBCC family.</text>
</comment>
<dbReference type="PROSITE" id="PS00518">
    <property type="entry name" value="ZF_RING_1"/>
    <property type="match status" value="1"/>
</dbReference>
<sequence length="255" mass="30069">MDSRRQVLSLTEEVICPICLDFFTDPVILDCGHNFCRSCITRSWEKQEINSCPECRQEFPDRHLRDNRALANLAEKARTLNVNPQEKESKHHCEEHQEELKLFCESDKKLICLVCRDSREHKSHNFIPVKEAVGIYKDRVKSSLDSLTGKKSAATEMEQQQKQKISQIQEESRNLQTYITSEFAQMHQMLTEKEQSLLRDLRKQEENILKPMEEHLQEIQENLKSIQDKLSKLEKQLEQTDGVIFLKEEVSRKRR</sequence>
<dbReference type="InterPro" id="IPR017907">
    <property type="entry name" value="Znf_RING_CS"/>
</dbReference>
<keyword evidence="8" id="KW-0479">Metal-binding</keyword>
<dbReference type="Pfam" id="PF15227">
    <property type="entry name" value="zf-C3HC4_4"/>
    <property type="match status" value="1"/>
</dbReference>
<reference evidence="17 18" key="1">
    <citation type="journal article" date="2018" name="Nat. Ecol. Evol.">
        <title>Shark genomes provide insights into elasmobranch evolution and the origin of vertebrates.</title>
        <authorList>
            <person name="Hara Y"/>
            <person name="Yamaguchi K"/>
            <person name="Onimaru K"/>
            <person name="Kadota M"/>
            <person name="Koyanagi M"/>
            <person name="Keeley SD"/>
            <person name="Tatsumi K"/>
            <person name="Tanaka K"/>
            <person name="Motone F"/>
            <person name="Kageyama Y"/>
            <person name="Nozu R"/>
            <person name="Adachi N"/>
            <person name="Nishimura O"/>
            <person name="Nakagawa R"/>
            <person name="Tanegashima C"/>
            <person name="Kiyatake I"/>
            <person name="Matsumoto R"/>
            <person name="Murakumo K"/>
            <person name="Nishida K"/>
            <person name="Terakita A"/>
            <person name="Kuratani S"/>
            <person name="Sato K"/>
            <person name="Hyodo S Kuraku.S."/>
        </authorList>
    </citation>
    <scope>NUCLEOTIDE SEQUENCE [LARGE SCALE GENOMIC DNA]</scope>
</reference>
<evidence type="ECO:0000256" key="14">
    <source>
        <dbReference type="SAM" id="Coils"/>
    </source>
</evidence>
<proteinExistence type="inferred from homology"/>
<dbReference type="InterPro" id="IPR000315">
    <property type="entry name" value="Znf_B-box"/>
</dbReference>
<dbReference type="SMART" id="SM00504">
    <property type="entry name" value="Ubox"/>
    <property type="match status" value="1"/>
</dbReference>
<evidence type="ECO:0000256" key="9">
    <source>
        <dbReference type="ARBA" id="ARBA00022771"/>
    </source>
</evidence>
<dbReference type="InterPro" id="IPR003613">
    <property type="entry name" value="Ubox_domain"/>
</dbReference>
<gene>
    <name evidence="17" type="ORF">chiPu_0022773</name>
</gene>
<feature type="domain" description="B box-type" evidence="16">
    <location>
        <begin position="88"/>
        <end position="129"/>
    </location>
</feature>
<dbReference type="SMART" id="SM00336">
    <property type="entry name" value="BBOX"/>
    <property type="match status" value="1"/>
</dbReference>
<dbReference type="Gene3D" id="3.30.40.10">
    <property type="entry name" value="Zinc/RING finger domain, C3HC4 (zinc finger)"/>
    <property type="match status" value="1"/>
</dbReference>
<organism evidence="17 18">
    <name type="scientific">Chiloscyllium punctatum</name>
    <name type="common">Brownbanded bambooshark</name>
    <name type="synonym">Hemiscyllium punctatum</name>
    <dbReference type="NCBI Taxonomy" id="137246"/>
    <lineage>
        <taxon>Eukaryota</taxon>
        <taxon>Metazoa</taxon>
        <taxon>Chordata</taxon>
        <taxon>Craniata</taxon>
        <taxon>Vertebrata</taxon>
        <taxon>Chondrichthyes</taxon>
        <taxon>Elasmobranchii</taxon>
        <taxon>Galeomorphii</taxon>
        <taxon>Galeoidea</taxon>
        <taxon>Orectolobiformes</taxon>
        <taxon>Hemiscylliidae</taxon>
        <taxon>Chiloscyllium</taxon>
    </lineage>
</organism>
<evidence type="ECO:0000256" key="5">
    <source>
        <dbReference type="ARBA" id="ARBA00012483"/>
    </source>
</evidence>
<evidence type="ECO:0000256" key="2">
    <source>
        <dbReference type="ARBA" id="ARBA00004496"/>
    </source>
</evidence>
<evidence type="ECO:0000259" key="15">
    <source>
        <dbReference type="PROSITE" id="PS50089"/>
    </source>
</evidence>
<evidence type="ECO:0000256" key="7">
    <source>
        <dbReference type="ARBA" id="ARBA00022679"/>
    </source>
</evidence>
<dbReference type="GO" id="GO:0016567">
    <property type="term" value="P:protein ubiquitination"/>
    <property type="evidence" value="ECO:0007669"/>
    <property type="project" value="InterPro"/>
</dbReference>
<name>A0A401T9Z0_CHIPU</name>
<dbReference type="SUPFAM" id="SSF57845">
    <property type="entry name" value="B-box zinc-binding domain"/>
    <property type="match status" value="1"/>
</dbReference>
<feature type="coiled-coil region" evidence="14">
    <location>
        <begin position="151"/>
        <end position="243"/>
    </location>
</feature>
<keyword evidence="10" id="KW-0833">Ubl conjugation pathway</keyword>
<evidence type="ECO:0000256" key="4">
    <source>
        <dbReference type="ARBA" id="ARBA00008518"/>
    </source>
</evidence>
<keyword evidence="18" id="KW-1185">Reference proteome</keyword>
<dbReference type="STRING" id="137246.A0A401T9Z0"/>
<feature type="domain" description="RING-type" evidence="15">
    <location>
        <begin position="16"/>
        <end position="56"/>
    </location>
</feature>
<dbReference type="InterPro" id="IPR013083">
    <property type="entry name" value="Znf_RING/FYVE/PHD"/>
</dbReference>
<dbReference type="AlphaFoldDB" id="A0A401T9Z0"/>
<evidence type="ECO:0000256" key="1">
    <source>
        <dbReference type="ARBA" id="ARBA00000900"/>
    </source>
</evidence>
<dbReference type="PANTHER" id="PTHR24103">
    <property type="entry name" value="E3 UBIQUITIN-PROTEIN LIGASE TRIM"/>
    <property type="match status" value="1"/>
</dbReference>
<evidence type="ECO:0000256" key="6">
    <source>
        <dbReference type="ARBA" id="ARBA00022490"/>
    </source>
</evidence>
<evidence type="ECO:0000256" key="13">
    <source>
        <dbReference type="PROSITE-ProRule" id="PRU00024"/>
    </source>
</evidence>
<evidence type="ECO:0000259" key="16">
    <source>
        <dbReference type="PROSITE" id="PS50119"/>
    </source>
</evidence>
<dbReference type="Proteomes" id="UP000287033">
    <property type="component" value="Unassembled WGS sequence"/>
</dbReference>
<evidence type="ECO:0000313" key="17">
    <source>
        <dbReference type="EMBL" id="GCC39427.1"/>
    </source>
</evidence>
<dbReference type="PROSITE" id="PS50089">
    <property type="entry name" value="ZF_RING_2"/>
    <property type="match status" value="1"/>
</dbReference>
<dbReference type="SUPFAM" id="SSF57850">
    <property type="entry name" value="RING/U-box"/>
    <property type="match status" value="1"/>
</dbReference>
<dbReference type="InterPro" id="IPR001841">
    <property type="entry name" value="Znf_RING"/>
</dbReference>
<evidence type="ECO:0000256" key="11">
    <source>
        <dbReference type="ARBA" id="ARBA00022833"/>
    </source>
</evidence>
<comment type="pathway">
    <text evidence="3">Protein modification; protein ubiquitination.</text>
</comment>
<keyword evidence="7" id="KW-0808">Transferase</keyword>
<keyword evidence="12 14" id="KW-0175">Coiled coil</keyword>
<dbReference type="Pfam" id="PF00643">
    <property type="entry name" value="zf-B_box"/>
    <property type="match status" value="1"/>
</dbReference>
<dbReference type="EC" id="2.3.2.27" evidence="5"/>
<dbReference type="OMA" id="HAGHRMM"/>
<dbReference type="GO" id="GO:0061630">
    <property type="term" value="F:ubiquitin protein ligase activity"/>
    <property type="evidence" value="ECO:0007669"/>
    <property type="project" value="UniProtKB-EC"/>
</dbReference>
<keyword evidence="6" id="KW-0963">Cytoplasm</keyword>
<dbReference type="OrthoDB" id="654191at2759"/>
<comment type="caution">
    <text evidence="17">The sequence shown here is derived from an EMBL/GenBank/DDBJ whole genome shotgun (WGS) entry which is preliminary data.</text>
</comment>
<dbReference type="SMART" id="SM00184">
    <property type="entry name" value="RING"/>
    <property type="match status" value="1"/>
</dbReference>
<keyword evidence="11" id="KW-0862">Zinc</keyword>
<dbReference type="PROSITE" id="PS50119">
    <property type="entry name" value="ZF_BBOX"/>
    <property type="match status" value="1"/>
</dbReference>